<accession>A0A290Q2J5</accession>
<keyword evidence="1" id="KW-0472">Membrane</keyword>
<dbReference type="AlphaFoldDB" id="A0A290Q2J5"/>
<evidence type="ECO:0000313" key="3">
    <source>
        <dbReference type="Proteomes" id="UP000217265"/>
    </source>
</evidence>
<evidence type="ECO:0008006" key="4">
    <source>
        <dbReference type="Google" id="ProtNLM"/>
    </source>
</evidence>
<evidence type="ECO:0000313" key="2">
    <source>
        <dbReference type="EMBL" id="ATC62734.1"/>
    </source>
</evidence>
<dbReference type="RefSeq" id="WP_096054369.1">
    <property type="nucleotide sequence ID" value="NZ_CP023344.1"/>
</dbReference>
<organism evidence="2 3">
    <name type="scientific">Nibricoccus aquaticus</name>
    <dbReference type="NCBI Taxonomy" id="2576891"/>
    <lineage>
        <taxon>Bacteria</taxon>
        <taxon>Pseudomonadati</taxon>
        <taxon>Verrucomicrobiota</taxon>
        <taxon>Opitutia</taxon>
        <taxon>Opitutales</taxon>
        <taxon>Opitutaceae</taxon>
        <taxon>Nibricoccus</taxon>
    </lineage>
</organism>
<dbReference type="KEGG" id="vbh:CMV30_01435"/>
<keyword evidence="1" id="KW-1133">Transmembrane helix</keyword>
<dbReference type="InterPro" id="IPR012902">
    <property type="entry name" value="N_methyl_site"/>
</dbReference>
<feature type="transmembrane region" description="Helical" evidence="1">
    <location>
        <begin position="20"/>
        <end position="39"/>
    </location>
</feature>
<proteinExistence type="predicted"/>
<name>A0A290Q2J5_9BACT</name>
<sequence>MKTFPLRSRSRKRGYTLTEVLIALGISVALGGAATWFMMEGARASLKATNNSVNDLAQWSIFVAISVDSKTANGMSVYSTFTPADMADSTKRLNKDGRGNVLILTKSSQDAGSSRAAYDKITGYIYSPTTKNLRKFEYTVTAAEKGDLATNVLPATLEEILVNNYTTLVPHIIGENLTPPVTGFGVFLVRERGHSGILSIEAAQGIDARTVNKKLIEASFFIRG</sequence>
<dbReference type="Pfam" id="PF07963">
    <property type="entry name" value="N_methyl"/>
    <property type="match status" value="1"/>
</dbReference>
<dbReference type="EMBL" id="CP023344">
    <property type="protein sequence ID" value="ATC62734.1"/>
    <property type="molecule type" value="Genomic_DNA"/>
</dbReference>
<dbReference type="NCBIfam" id="TIGR02532">
    <property type="entry name" value="IV_pilin_GFxxxE"/>
    <property type="match status" value="1"/>
</dbReference>
<keyword evidence="3" id="KW-1185">Reference proteome</keyword>
<evidence type="ECO:0000256" key="1">
    <source>
        <dbReference type="SAM" id="Phobius"/>
    </source>
</evidence>
<keyword evidence="1" id="KW-0812">Transmembrane</keyword>
<protein>
    <recommendedName>
        <fullName evidence="4">Prepilin-type cleavage/methylation domain-containing protein</fullName>
    </recommendedName>
</protein>
<gene>
    <name evidence="2" type="ORF">CMV30_01435</name>
</gene>
<reference evidence="2 3" key="1">
    <citation type="submission" date="2017-09" db="EMBL/GenBank/DDBJ databases">
        <title>Complete genome sequence of Verrucomicrobial strain HZ-65, isolated from freshwater.</title>
        <authorList>
            <person name="Choi A."/>
        </authorList>
    </citation>
    <scope>NUCLEOTIDE SEQUENCE [LARGE SCALE GENOMIC DNA]</scope>
    <source>
        <strain evidence="2 3">HZ-65</strain>
    </source>
</reference>
<dbReference type="Proteomes" id="UP000217265">
    <property type="component" value="Chromosome"/>
</dbReference>